<dbReference type="NCBIfam" id="TIGR01365">
    <property type="entry name" value="serC_2"/>
    <property type="match status" value="1"/>
</dbReference>
<dbReference type="EC" id="2.6.1.52" evidence="4"/>
<dbReference type="Gene3D" id="3.40.640.10">
    <property type="entry name" value="Type I PLP-dependent aspartate aminotransferase-like (Major domain)"/>
    <property type="match status" value="1"/>
</dbReference>
<dbReference type="InterPro" id="IPR015424">
    <property type="entry name" value="PyrdxlP-dep_Trfase"/>
</dbReference>
<proteinExistence type="inferred from homology"/>
<dbReference type="GO" id="GO:0004760">
    <property type="term" value="F:L-serine-pyruvate transaminase activity"/>
    <property type="evidence" value="ECO:0007669"/>
    <property type="project" value="TreeGrafter"/>
</dbReference>
<dbReference type="GO" id="GO:0008453">
    <property type="term" value="F:alanine-glyoxylate transaminase activity"/>
    <property type="evidence" value="ECO:0007669"/>
    <property type="project" value="TreeGrafter"/>
</dbReference>
<accession>A0A1G9RYC6</accession>
<evidence type="ECO:0000256" key="8">
    <source>
        <dbReference type="ARBA" id="ARBA00022679"/>
    </source>
</evidence>
<keyword evidence="6 13" id="KW-0032">Aminotransferase</keyword>
<dbReference type="Proteomes" id="UP000199759">
    <property type="component" value="Unassembled WGS sequence"/>
</dbReference>
<comment type="catalytic activity">
    <reaction evidence="11">
        <text>O-phospho-L-serine + 2-oxoglutarate = 3-phosphooxypyruvate + L-glutamate</text>
        <dbReference type="Rhea" id="RHEA:14329"/>
        <dbReference type="ChEBI" id="CHEBI:16810"/>
        <dbReference type="ChEBI" id="CHEBI:18110"/>
        <dbReference type="ChEBI" id="CHEBI:29985"/>
        <dbReference type="ChEBI" id="CHEBI:57524"/>
        <dbReference type="EC" id="2.6.1.52"/>
    </reaction>
</comment>
<comment type="cofactor">
    <cofactor evidence="1">
        <name>pyridoxal 5'-phosphate</name>
        <dbReference type="ChEBI" id="CHEBI:597326"/>
    </cofactor>
</comment>
<protein>
    <recommendedName>
        <fullName evidence="4">phosphoserine transaminase</fullName>
        <ecNumber evidence="4">2.6.1.52</ecNumber>
    </recommendedName>
</protein>
<evidence type="ECO:0000256" key="7">
    <source>
        <dbReference type="ARBA" id="ARBA00022605"/>
    </source>
</evidence>
<dbReference type="GO" id="GO:0004648">
    <property type="term" value="F:O-phospho-L-serine:2-oxoglutarate aminotransferase activity"/>
    <property type="evidence" value="ECO:0007669"/>
    <property type="project" value="UniProtKB-EC"/>
</dbReference>
<dbReference type="PANTHER" id="PTHR21152:SF40">
    <property type="entry name" value="ALANINE--GLYOXYLATE AMINOTRANSFERASE"/>
    <property type="match status" value="1"/>
</dbReference>
<gene>
    <name evidence="13" type="ORF">SAMN04488568_10840</name>
</gene>
<keyword evidence="10" id="KW-0718">Serine biosynthesis</keyword>
<keyword evidence="8 13" id="KW-0808">Transferase</keyword>
<dbReference type="NCBIfam" id="NF002841">
    <property type="entry name" value="PRK03080.1-2"/>
    <property type="match status" value="1"/>
</dbReference>
<dbReference type="PIRSF" id="PIRSF000525">
    <property type="entry name" value="SerC"/>
    <property type="match status" value="1"/>
</dbReference>
<dbReference type="AlphaFoldDB" id="A0A1G9RYC6"/>
<dbReference type="InterPro" id="IPR015421">
    <property type="entry name" value="PyrdxlP-dep_Trfase_major"/>
</dbReference>
<evidence type="ECO:0000313" key="13">
    <source>
        <dbReference type="EMBL" id="SDM28223.1"/>
    </source>
</evidence>
<keyword evidence="14" id="KW-1185">Reference proteome</keyword>
<dbReference type="PANTHER" id="PTHR21152">
    <property type="entry name" value="AMINOTRANSFERASE CLASS V"/>
    <property type="match status" value="1"/>
</dbReference>
<evidence type="ECO:0000256" key="1">
    <source>
        <dbReference type="ARBA" id="ARBA00001933"/>
    </source>
</evidence>
<dbReference type="CDD" id="cd01494">
    <property type="entry name" value="AAT_I"/>
    <property type="match status" value="1"/>
</dbReference>
<evidence type="ECO:0000256" key="12">
    <source>
        <dbReference type="SAM" id="MobiDB-lite"/>
    </source>
</evidence>
<comment type="pathway">
    <text evidence="2">Amino-acid biosynthesis; L-serine biosynthesis; L-serine from 3-phospho-D-glycerate: step 2/3.</text>
</comment>
<evidence type="ECO:0000256" key="3">
    <source>
        <dbReference type="ARBA" id="ARBA00006904"/>
    </source>
</evidence>
<dbReference type="GO" id="GO:0019265">
    <property type="term" value="P:glycine biosynthetic process, by transamination of glyoxylate"/>
    <property type="evidence" value="ECO:0007669"/>
    <property type="project" value="TreeGrafter"/>
</dbReference>
<comment type="similarity">
    <text evidence="3">Belongs to the class-V pyridoxal-phosphate-dependent aminotransferase family. SerC subfamily.</text>
</comment>
<dbReference type="Gene3D" id="3.90.1150.10">
    <property type="entry name" value="Aspartate Aminotransferase, domain 1"/>
    <property type="match status" value="1"/>
</dbReference>
<dbReference type="InterPro" id="IPR022278">
    <property type="entry name" value="Pser_aminoTfrase"/>
</dbReference>
<dbReference type="EMBL" id="FNHG01000008">
    <property type="protein sequence ID" value="SDM28223.1"/>
    <property type="molecule type" value="Genomic_DNA"/>
</dbReference>
<evidence type="ECO:0000313" key="14">
    <source>
        <dbReference type="Proteomes" id="UP000199759"/>
    </source>
</evidence>
<organism evidence="13 14">
    <name type="scientific">Maricaulis salignorans</name>
    <dbReference type="NCBI Taxonomy" id="144026"/>
    <lineage>
        <taxon>Bacteria</taxon>
        <taxon>Pseudomonadati</taxon>
        <taxon>Pseudomonadota</taxon>
        <taxon>Alphaproteobacteria</taxon>
        <taxon>Maricaulales</taxon>
        <taxon>Maricaulaceae</taxon>
        <taxon>Maricaulis</taxon>
    </lineage>
</organism>
<reference evidence="13 14" key="1">
    <citation type="submission" date="2016-10" db="EMBL/GenBank/DDBJ databases">
        <authorList>
            <person name="de Groot N.N."/>
        </authorList>
    </citation>
    <scope>NUCLEOTIDE SEQUENCE [LARGE SCALE GENOMIC DNA]</scope>
    <source>
        <strain evidence="13 14">DSM 16077</strain>
    </source>
</reference>
<dbReference type="InterPro" id="IPR006271">
    <property type="entry name" value="Pser_aminoTfrase_methanosarc"/>
</dbReference>
<evidence type="ECO:0000256" key="10">
    <source>
        <dbReference type="ARBA" id="ARBA00023299"/>
    </source>
</evidence>
<evidence type="ECO:0000256" key="11">
    <source>
        <dbReference type="ARBA" id="ARBA00049007"/>
    </source>
</evidence>
<name>A0A1G9RYC6_9PROT</name>
<keyword evidence="5" id="KW-0963">Cytoplasm</keyword>
<evidence type="ECO:0000256" key="6">
    <source>
        <dbReference type="ARBA" id="ARBA00022576"/>
    </source>
</evidence>
<feature type="region of interest" description="Disordered" evidence="12">
    <location>
        <begin position="1"/>
        <end position="25"/>
    </location>
</feature>
<evidence type="ECO:0000256" key="5">
    <source>
        <dbReference type="ARBA" id="ARBA00022490"/>
    </source>
</evidence>
<feature type="compositionally biased region" description="Polar residues" evidence="12">
    <location>
        <begin position="1"/>
        <end position="14"/>
    </location>
</feature>
<dbReference type="SUPFAM" id="SSF53383">
    <property type="entry name" value="PLP-dependent transferases"/>
    <property type="match status" value="1"/>
</dbReference>
<keyword evidence="9" id="KW-0663">Pyridoxal phosphate</keyword>
<evidence type="ECO:0000256" key="4">
    <source>
        <dbReference type="ARBA" id="ARBA00013030"/>
    </source>
</evidence>
<evidence type="ECO:0000256" key="2">
    <source>
        <dbReference type="ARBA" id="ARBA00005099"/>
    </source>
</evidence>
<dbReference type="STRING" id="144026.SAMN04488568_10840"/>
<evidence type="ECO:0000256" key="9">
    <source>
        <dbReference type="ARBA" id="ARBA00022898"/>
    </source>
</evidence>
<dbReference type="UniPathway" id="UPA00135">
    <property type="reaction ID" value="UER00197"/>
</dbReference>
<keyword evidence="7" id="KW-0028">Amino-acid biosynthesis</keyword>
<dbReference type="InterPro" id="IPR015422">
    <property type="entry name" value="PyrdxlP-dep_Trfase_small"/>
</dbReference>
<dbReference type="GO" id="GO:0006564">
    <property type="term" value="P:L-serine biosynthetic process"/>
    <property type="evidence" value="ECO:0007669"/>
    <property type="project" value="UniProtKB-KW"/>
</dbReference>
<sequence length="396" mass="43607">MADSQSAAVDTPNSKPMIRPADPRFSCGPVKKHPGWTWEGLSEAPLSRTHRAGQAVARIKEAIDRTHALLELPEGYHVGILPGSDTGAMEAAMWSLLGQRGVDVFGWDVFGKRWILDARDELPLDDLRIFETPAGQLPDLAQHDGKRDTVFTLNGTAAGVWVPDLDWIDPAREGLTLCDATSAAFAVDIDWSKIDVLTFSWQKCLGGEAQHGMLVMSPRAIERLNSYKPAWPIPGLLQLHSGGKANMAVYEGSTLNTPSLMCVEDYVSSLKWASRIGGLPELVRRSEANFAALDAWVKQSDWLGYLCEDEAARSPVSVTLKFTDPRIAVMDAEAQWALTKRICSLLERENAALDISMHRQSVPGIRIWCGPTIERDDLAALGPWLDWAWREALDAA</sequence>